<evidence type="ECO:0000313" key="5">
    <source>
        <dbReference type="EMBL" id="MCW2280947.1"/>
    </source>
</evidence>
<evidence type="ECO:0000256" key="2">
    <source>
        <dbReference type="ARBA" id="ARBA00022807"/>
    </source>
</evidence>
<dbReference type="EMBL" id="JAOQNN010000001">
    <property type="protein sequence ID" value="MCW2280947.1"/>
    <property type="molecule type" value="Genomic_DNA"/>
</dbReference>
<dbReference type="Proteomes" id="UP001207687">
    <property type="component" value="Unassembled WGS sequence"/>
</dbReference>
<accession>A0AAW5TRP3</accession>
<sequence>MIKLHSIIKQNRLKSTAIFGILLLLFSSLFAPIARAFTIGQNESKQDNISVNIKQIDELKDVFAHGSSKPTNTLEQTLVNVLAKDKVGDFGNFTVNASPEDVLRYTYPNATEAQLQTATINGQQAVNWLHHVGYTATLINRALTTDEIKKQLDNSCPIIPIMVNQNQDNWLNHCLAGVLYAHDDVTIDGQNKLNKSFIKAMGYGETTVQDGQETQPITFPDQTNSPDPIQASDSYLWTQTISDIKLDPSAVNIQSINTNVKDGIFKAQTTKMGNGSQVEFTDPLLASMKPQVADSPLLTCSAQVQKKGWLPECQYGEPVGTMEEGLRLEAFKLKLRHLPQGLTGGITYSAHVQNQGWQNEVSDGAIAGTVGKSLRVEAIKVRLTGTLAQQYSVYYSTYSNKNWCPFVKDNQISGTTGKGLKIEAIMVHLIRKKNFNGASNETKRAAVALANAYEDAEHQKTVTDLEKYAKINPSNAITSQQIMDWYHFLGLEFDTQKGRFTKAQAMTMNQSGRLYFTFLKAKKAPDNIQNFGAIGYGYMDNSFSYTPNLSYMNEPYAPTVCWQQRKGENFTQTNNRMKTYDYDKIYTLNEEGKEVSEYEEEVTLYNIRAKASTNKADSTPSTPEQSTPTSLQATGATYQENPNFIPSGVQGSEPWCSEYVNASEINLLNHMTAETPATSRLTAEQLMQALYPTVNAEQLKTMNGGLIGDILKVLKEKYQVTADVENRALNFKEVKRELDSGNIVQMDLDNKDREAGESNELAHSVAIIGYVLPANGDTSKAPYYKIWNPWGQEFYVSSKSDTINLGGVRYQWTRTWHNWRKVGARTQLNINKAIIQQKAASMCNPNIVSTFNLPDYLHPFEEKDIFHQKAGEFGNNIQTYNSRFFGLFSISISNNSKRAISSRHLKTKKTPYNYMAQQYRSDIIKMHDLDTDISKWGIGTAVIAGLLTAIQFIPVIDEVVDLIITVVGLATGGGIDFQAGLELGNLMISLIDTQKHADSIFKTL</sequence>
<dbReference type="AlphaFoldDB" id="A0AAW5TRP3"/>
<proteinExistence type="predicted"/>
<dbReference type="InterPro" id="IPR006637">
    <property type="entry name" value="ChW"/>
</dbReference>
<feature type="active site" evidence="3">
    <location>
        <position position="656"/>
    </location>
</feature>
<dbReference type="GO" id="GO:0008234">
    <property type="term" value="F:cysteine-type peptidase activity"/>
    <property type="evidence" value="ECO:0007669"/>
    <property type="project" value="UniProtKB-KW"/>
</dbReference>
<feature type="active site" evidence="3">
    <location>
        <position position="763"/>
    </location>
</feature>
<gene>
    <name evidence="5" type="ORF">M2256_001405</name>
</gene>
<keyword evidence="2" id="KW-0645">Protease</keyword>
<evidence type="ECO:0000256" key="3">
    <source>
        <dbReference type="PIRSR" id="PIRSR608750-1"/>
    </source>
</evidence>
<name>A0AAW5TRP3_9LACT</name>
<dbReference type="Pfam" id="PF05543">
    <property type="entry name" value="Peptidase_C47"/>
    <property type="match status" value="1"/>
</dbReference>
<evidence type="ECO:0000313" key="6">
    <source>
        <dbReference type="Proteomes" id="UP001207687"/>
    </source>
</evidence>
<dbReference type="SMART" id="SM00728">
    <property type="entry name" value="ChW"/>
    <property type="match status" value="3"/>
</dbReference>
<feature type="region of interest" description="Disordered" evidence="4">
    <location>
        <begin position="613"/>
        <end position="634"/>
    </location>
</feature>
<dbReference type="RefSeq" id="WP_242327204.1">
    <property type="nucleotide sequence ID" value="NZ_CAKOCK010000002.1"/>
</dbReference>
<dbReference type="InterPro" id="IPR008750">
    <property type="entry name" value="Peptidase_C47"/>
</dbReference>
<feature type="active site" evidence="3">
    <location>
        <position position="788"/>
    </location>
</feature>
<keyword evidence="1" id="KW-0378">Hydrolase</keyword>
<keyword evidence="2" id="KW-0788">Thiol protease</keyword>
<evidence type="ECO:0000256" key="1">
    <source>
        <dbReference type="ARBA" id="ARBA00022801"/>
    </source>
</evidence>
<dbReference type="GO" id="GO:0006508">
    <property type="term" value="P:proteolysis"/>
    <property type="evidence" value="ECO:0007669"/>
    <property type="project" value="InterPro"/>
</dbReference>
<evidence type="ECO:0000256" key="4">
    <source>
        <dbReference type="SAM" id="MobiDB-lite"/>
    </source>
</evidence>
<dbReference type="Pfam" id="PF07538">
    <property type="entry name" value="ChW"/>
    <property type="match status" value="3"/>
</dbReference>
<reference evidence="5" key="1">
    <citation type="submission" date="2023-08" db="EMBL/GenBank/DDBJ databases">
        <title>Genomic analyses of the natural microbiome of Caenorhabditis elegans.</title>
        <authorList>
            <person name="Samuel B."/>
        </authorList>
    </citation>
    <scope>NUCLEOTIDE SEQUENCE</scope>
    <source>
        <strain evidence="5">BIGb0220</strain>
    </source>
</reference>
<comment type="caution">
    <text evidence="5">The sequence shown here is derived from an EMBL/GenBank/DDBJ whole genome shotgun (WGS) entry which is preliminary data.</text>
</comment>
<feature type="compositionally biased region" description="Low complexity" evidence="4">
    <location>
        <begin position="618"/>
        <end position="630"/>
    </location>
</feature>
<organism evidence="5 6">
    <name type="scientific">Lactococcus lactis</name>
    <dbReference type="NCBI Taxonomy" id="1358"/>
    <lineage>
        <taxon>Bacteria</taxon>
        <taxon>Bacillati</taxon>
        <taxon>Bacillota</taxon>
        <taxon>Bacilli</taxon>
        <taxon>Lactobacillales</taxon>
        <taxon>Streptococcaceae</taxon>
        <taxon>Lactococcus</taxon>
    </lineage>
</organism>
<protein>
    <submittedName>
        <fullName evidence="5">Uncharacterized protein YjdB</fullName>
    </submittedName>
</protein>